<dbReference type="InterPro" id="IPR009057">
    <property type="entry name" value="Homeodomain-like_sf"/>
</dbReference>
<dbReference type="GO" id="GO:0003700">
    <property type="term" value="F:DNA-binding transcription factor activity"/>
    <property type="evidence" value="ECO:0007669"/>
    <property type="project" value="TreeGrafter"/>
</dbReference>
<evidence type="ECO:0000256" key="5">
    <source>
        <dbReference type="SAM" id="MobiDB-lite"/>
    </source>
</evidence>
<dbReference type="EMBL" id="JABMOJ010000303">
    <property type="protein sequence ID" value="NQV65325.1"/>
    <property type="molecule type" value="Genomic_DNA"/>
</dbReference>
<organism evidence="7 8">
    <name type="scientific">SAR86 cluster bacterium</name>
    <dbReference type="NCBI Taxonomy" id="2030880"/>
    <lineage>
        <taxon>Bacteria</taxon>
        <taxon>Pseudomonadati</taxon>
        <taxon>Pseudomonadota</taxon>
        <taxon>Gammaproteobacteria</taxon>
        <taxon>SAR86 cluster</taxon>
    </lineage>
</organism>
<protein>
    <submittedName>
        <fullName evidence="7">TetR/AcrR family transcriptional regulator</fullName>
    </submittedName>
</protein>
<keyword evidence="3" id="KW-0804">Transcription</keyword>
<dbReference type="AlphaFoldDB" id="A0A973A8M7"/>
<feature type="compositionally biased region" description="Basic residues" evidence="5">
    <location>
        <begin position="1"/>
        <end position="10"/>
    </location>
</feature>
<dbReference type="InterPro" id="IPR050109">
    <property type="entry name" value="HTH-type_TetR-like_transc_reg"/>
</dbReference>
<evidence type="ECO:0000259" key="6">
    <source>
        <dbReference type="PROSITE" id="PS50977"/>
    </source>
</evidence>
<evidence type="ECO:0000256" key="2">
    <source>
        <dbReference type="ARBA" id="ARBA00023125"/>
    </source>
</evidence>
<comment type="caution">
    <text evidence="7">The sequence shown here is derived from an EMBL/GenBank/DDBJ whole genome shotgun (WGS) entry which is preliminary data.</text>
</comment>
<dbReference type="Pfam" id="PF00440">
    <property type="entry name" value="TetR_N"/>
    <property type="match status" value="1"/>
</dbReference>
<proteinExistence type="predicted"/>
<feature type="compositionally biased region" description="Basic and acidic residues" evidence="5">
    <location>
        <begin position="16"/>
        <end position="31"/>
    </location>
</feature>
<dbReference type="Gene3D" id="1.10.357.10">
    <property type="entry name" value="Tetracycline Repressor, domain 2"/>
    <property type="match status" value="1"/>
</dbReference>
<evidence type="ECO:0000256" key="3">
    <source>
        <dbReference type="ARBA" id="ARBA00023163"/>
    </source>
</evidence>
<name>A0A973A8M7_9GAMM</name>
<gene>
    <name evidence="7" type="ORF">HQ497_08160</name>
</gene>
<evidence type="ECO:0000256" key="4">
    <source>
        <dbReference type="PROSITE-ProRule" id="PRU00335"/>
    </source>
</evidence>
<dbReference type="InterPro" id="IPR001647">
    <property type="entry name" value="HTH_TetR"/>
</dbReference>
<feature type="domain" description="HTH tetR-type" evidence="6">
    <location>
        <begin position="29"/>
        <end position="90"/>
    </location>
</feature>
<keyword evidence="1" id="KW-0805">Transcription regulation</keyword>
<sequence length="226" mass="25381">MGPIQKKQKKVLTSEPKNESPPKQKRSRAETERRLIDVALELIRDNGVLAGLNLRQVAEGAGVNRGNIYHYFGSRQELLRAAINRQFEAIVESLTKNQVKAGFVLRRLRSFGSNVSNDTNDSMLRALLVLDGDDTVDPIPLYETGLSQLRQDVIDGDIDKGHDLEALQVALSAMLRGYRIFRLPYAKRVGMTPRELDARVSNTLSIWLEAMARPPTESQRRDNASN</sequence>
<dbReference type="PANTHER" id="PTHR30055">
    <property type="entry name" value="HTH-TYPE TRANSCRIPTIONAL REGULATOR RUTR"/>
    <property type="match status" value="1"/>
</dbReference>
<dbReference type="PANTHER" id="PTHR30055:SF234">
    <property type="entry name" value="HTH-TYPE TRANSCRIPTIONAL REGULATOR BETI"/>
    <property type="match status" value="1"/>
</dbReference>
<dbReference type="SUPFAM" id="SSF46689">
    <property type="entry name" value="Homeodomain-like"/>
    <property type="match status" value="1"/>
</dbReference>
<evidence type="ECO:0000313" key="8">
    <source>
        <dbReference type="Proteomes" id="UP000754644"/>
    </source>
</evidence>
<dbReference type="GO" id="GO:0000976">
    <property type="term" value="F:transcription cis-regulatory region binding"/>
    <property type="evidence" value="ECO:0007669"/>
    <property type="project" value="TreeGrafter"/>
</dbReference>
<evidence type="ECO:0000313" key="7">
    <source>
        <dbReference type="EMBL" id="NQV65325.1"/>
    </source>
</evidence>
<evidence type="ECO:0000256" key="1">
    <source>
        <dbReference type="ARBA" id="ARBA00023015"/>
    </source>
</evidence>
<accession>A0A973A8M7</accession>
<reference evidence="7" key="1">
    <citation type="submission" date="2020-05" db="EMBL/GenBank/DDBJ databases">
        <title>Sulfur intermediates as new biogeochemical hubs in an aquatic model microbial ecosystem.</title>
        <authorList>
            <person name="Vigneron A."/>
        </authorList>
    </citation>
    <scope>NUCLEOTIDE SEQUENCE</scope>
    <source>
        <strain evidence="7">Bin.250</strain>
    </source>
</reference>
<feature type="DNA-binding region" description="H-T-H motif" evidence="4">
    <location>
        <begin position="53"/>
        <end position="72"/>
    </location>
</feature>
<dbReference type="PROSITE" id="PS50977">
    <property type="entry name" value="HTH_TETR_2"/>
    <property type="match status" value="1"/>
</dbReference>
<feature type="region of interest" description="Disordered" evidence="5">
    <location>
        <begin position="1"/>
        <end position="31"/>
    </location>
</feature>
<dbReference type="Proteomes" id="UP000754644">
    <property type="component" value="Unassembled WGS sequence"/>
</dbReference>
<keyword evidence="2 4" id="KW-0238">DNA-binding</keyword>